<sequence>VAQCGGDEGVANVSICRRNHALNTPRNHLTHSDRAPSHHSIDDVASRHNDLRLVRAALKIVNQPLGPRLCNRHHLSSLQA</sequence>
<dbReference type="AlphaFoldDB" id="A0A392R7U9"/>
<proteinExistence type="predicted"/>
<feature type="compositionally biased region" description="Basic and acidic residues" evidence="1">
    <location>
        <begin position="30"/>
        <end position="43"/>
    </location>
</feature>
<accession>A0A392R7U9</accession>
<organism evidence="2 3">
    <name type="scientific">Trifolium medium</name>
    <dbReference type="NCBI Taxonomy" id="97028"/>
    <lineage>
        <taxon>Eukaryota</taxon>
        <taxon>Viridiplantae</taxon>
        <taxon>Streptophyta</taxon>
        <taxon>Embryophyta</taxon>
        <taxon>Tracheophyta</taxon>
        <taxon>Spermatophyta</taxon>
        <taxon>Magnoliopsida</taxon>
        <taxon>eudicotyledons</taxon>
        <taxon>Gunneridae</taxon>
        <taxon>Pentapetalae</taxon>
        <taxon>rosids</taxon>
        <taxon>fabids</taxon>
        <taxon>Fabales</taxon>
        <taxon>Fabaceae</taxon>
        <taxon>Papilionoideae</taxon>
        <taxon>50 kb inversion clade</taxon>
        <taxon>NPAAA clade</taxon>
        <taxon>Hologalegina</taxon>
        <taxon>IRL clade</taxon>
        <taxon>Trifolieae</taxon>
        <taxon>Trifolium</taxon>
    </lineage>
</organism>
<feature type="non-terminal residue" evidence="2">
    <location>
        <position position="1"/>
    </location>
</feature>
<reference evidence="2 3" key="1">
    <citation type="journal article" date="2018" name="Front. Plant Sci.">
        <title>Red Clover (Trifolium pratense) and Zigzag Clover (T. medium) - A Picture of Genomic Similarities and Differences.</title>
        <authorList>
            <person name="Dluhosova J."/>
            <person name="Istvanek J."/>
            <person name="Nedelnik J."/>
            <person name="Repkova J."/>
        </authorList>
    </citation>
    <scope>NUCLEOTIDE SEQUENCE [LARGE SCALE GENOMIC DNA]</scope>
    <source>
        <strain evidence="3">cv. 10/8</strain>
        <tissue evidence="2">Leaf</tissue>
    </source>
</reference>
<evidence type="ECO:0000313" key="2">
    <source>
        <dbReference type="EMBL" id="MCI32651.1"/>
    </source>
</evidence>
<dbReference type="EMBL" id="LXQA010197536">
    <property type="protein sequence ID" value="MCI32651.1"/>
    <property type="molecule type" value="Genomic_DNA"/>
</dbReference>
<evidence type="ECO:0000313" key="3">
    <source>
        <dbReference type="Proteomes" id="UP000265520"/>
    </source>
</evidence>
<protein>
    <submittedName>
        <fullName evidence="2">Uncharacterized protein</fullName>
    </submittedName>
</protein>
<dbReference type="Proteomes" id="UP000265520">
    <property type="component" value="Unassembled WGS sequence"/>
</dbReference>
<name>A0A392R7U9_9FABA</name>
<feature type="region of interest" description="Disordered" evidence="1">
    <location>
        <begin position="24"/>
        <end position="43"/>
    </location>
</feature>
<keyword evidence="3" id="KW-1185">Reference proteome</keyword>
<comment type="caution">
    <text evidence="2">The sequence shown here is derived from an EMBL/GenBank/DDBJ whole genome shotgun (WGS) entry which is preliminary data.</text>
</comment>
<evidence type="ECO:0000256" key="1">
    <source>
        <dbReference type="SAM" id="MobiDB-lite"/>
    </source>
</evidence>